<sequence length="40" mass="4688">MKTEDKLRQIQLFDLKILIDLKADLKKLRARKHGKNLIAA</sequence>
<dbReference type="Proteomes" id="UP001216139">
    <property type="component" value="Chromosome"/>
</dbReference>
<dbReference type="RefSeq" id="WP_273631591.1">
    <property type="nucleotide sequence ID" value="NZ_CP117167.1"/>
</dbReference>
<dbReference type="EMBL" id="CP117167">
    <property type="protein sequence ID" value="WCT13306.1"/>
    <property type="molecule type" value="Genomic_DNA"/>
</dbReference>
<proteinExistence type="predicted"/>
<evidence type="ECO:0000313" key="2">
    <source>
        <dbReference type="Proteomes" id="UP001216139"/>
    </source>
</evidence>
<accession>A0ABY7TA64</accession>
<name>A0ABY7TA64_9SPHI</name>
<organism evidence="1 2">
    <name type="scientific">Mucilaginibacter jinjuensis</name>
    <dbReference type="NCBI Taxonomy" id="1176721"/>
    <lineage>
        <taxon>Bacteria</taxon>
        <taxon>Pseudomonadati</taxon>
        <taxon>Bacteroidota</taxon>
        <taxon>Sphingobacteriia</taxon>
        <taxon>Sphingobacteriales</taxon>
        <taxon>Sphingobacteriaceae</taxon>
        <taxon>Mucilaginibacter</taxon>
    </lineage>
</organism>
<evidence type="ECO:0000313" key="1">
    <source>
        <dbReference type="EMBL" id="WCT13306.1"/>
    </source>
</evidence>
<protein>
    <submittedName>
        <fullName evidence="1">Uncharacterized protein</fullName>
    </submittedName>
</protein>
<gene>
    <name evidence="1" type="ORF">PQO05_05090</name>
</gene>
<reference evidence="1 2" key="1">
    <citation type="submission" date="2023-02" db="EMBL/GenBank/DDBJ databases">
        <title>Genome sequence of Mucilaginibacter jinjuensis strain KACC 16571.</title>
        <authorList>
            <person name="Kim S."/>
            <person name="Heo J."/>
            <person name="Kwon S.-W."/>
        </authorList>
    </citation>
    <scope>NUCLEOTIDE SEQUENCE [LARGE SCALE GENOMIC DNA]</scope>
    <source>
        <strain evidence="1 2">KACC 16571</strain>
    </source>
</reference>
<keyword evidence="2" id="KW-1185">Reference proteome</keyword>